<protein>
    <submittedName>
        <fullName evidence="2">Uncharacterized protein</fullName>
    </submittedName>
</protein>
<dbReference type="AlphaFoldDB" id="A0AAN1UUB0"/>
<gene>
    <name evidence="2" type="ORF">DOP62_06320</name>
</gene>
<feature type="region of interest" description="Disordered" evidence="1">
    <location>
        <begin position="1"/>
        <end position="49"/>
    </location>
</feature>
<feature type="region of interest" description="Disordered" evidence="1">
    <location>
        <begin position="221"/>
        <end position="242"/>
    </location>
</feature>
<feature type="compositionally biased region" description="Low complexity" evidence="1">
    <location>
        <begin position="23"/>
        <end position="32"/>
    </location>
</feature>
<feature type="compositionally biased region" description="Pro residues" evidence="1">
    <location>
        <begin position="1"/>
        <end position="22"/>
    </location>
</feature>
<reference evidence="2 3" key="1">
    <citation type="journal article" date="2018" name="Sci. Rep.">
        <title>Genome Features and Biochemical Characteristics of a Robust, Fast Growing and Naturally Transformable Cyanobacterium Synechococcus elongatus PCC 11801 Isolated from India.</title>
        <authorList>
            <person name="Jaiswal D."/>
            <person name="Sengupta A."/>
            <person name="Sohoni S."/>
            <person name="Sengupta S."/>
            <person name="Phadnavis A.G."/>
            <person name="Pakrasi H.B."/>
            <person name="Wangikar P.P."/>
        </authorList>
    </citation>
    <scope>NUCLEOTIDE SEQUENCE [LARGE SCALE GENOMIC DNA]</scope>
    <source>
        <strain evidence="2 3">PCC 11801</strain>
    </source>
</reference>
<dbReference type="EMBL" id="CP030139">
    <property type="protein sequence ID" value="AZB72390.2"/>
    <property type="molecule type" value="Genomic_DNA"/>
</dbReference>
<organism evidence="2 3">
    <name type="scientific">Synechococcus elongatus PCC 11801</name>
    <dbReference type="NCBI Taxonomy" id="2219813"/>
    <lineage>
        <taxon>Bacteria</taxon>
        <taxon>Bacillati</taxon>
        <taxon>Cyanobacteriota</taxon>
        <taxon>Cyanophyceae</taxon>
        <taxon>Synechococcales</taxon>
        <taxon>Synechococcaceae</taxon>
        <taxon>Synechococcus</taxon>
    </lineage>
</organism>
<proteinExistence type="predicted"/>
<sequence>MATPPPSPLPSGRPRPTRPIPRPSTSAPPVRSRSSRKPPRPTELPPKPDHVTYRAVACFGGTLTWDQQGEAAQLQITDNQSLDVALSGLVQATLQRHPQQLTQLMQQPHYWVSWPLQRHKQLQFWLRGWQTHPPTDLQIGRVRICGFVKSWKDQSGAVQVWIGRNEVPPPGQDNQPAWKVKRLQLRGAPEQLRPGWWQFDCEVTRFGQLRIVEAALLAPFRPKPSRRGRSPAPAPRSKRPSA</sequence>
<evidence type="ECO:0000256" key="1">
    <source>
        <dbReference type="SAM" id="MobiDB-lite"/>
    </source>
</evidence>
<evidence type="ECO:0000313" key="3">
    <source>
        <dbReference type="Proteomes" id="UP000267249"/>
    </source>
</evidence>
<accession>A0AAN1UUB0</accession>
<dbReference type="RefSeq" id="WP_208676587.1">
    <property type="nucleotide sequence ID" value="NZ_CP030139.2"/>
</dbReference>
<evidence type="ECO:0000313" key="2">
    <source>
        <dbReference type="EMBL" id="AZB72390.2"/>
    </source>
</evidence>
<name>A0AAN1UUB0_SYNEL</name>
<dbReference type="Proteomes" id="UP000267249">
    <property type="component" value="Chromosome"/>
</dbReference>